<dbReference type="InterPro" id="IPR029044">
    <property type="entry name" value="Nucleotide-diphossugar_trans"/>
</dbReference>
<feature type="domain" description="Glycosyltransferase 2-like" evidence="1">
    <location>
        <begin position="1"/>
        <end position="122"/>
    </location>
</feature>
<evidence type="ECO:0000313" key="3">
    <source>
        <dbReference type="Proteomes" id="UP000057938"/>
    </source>
</evidence>
<dbReference type="PATRIC" id="fig|361183.4.peg.181"/>
<dbReference type="STRING" id="361183.AMC99_00178"/>
<dbReference type="PANTHER" id="PTHR43179:SF7">
    <property type="entry name" value="RHAMNOSYLTRANSFERASE WBBL"/>
    <property type="match status" value="1"/>
</dbReference>
<sequence length="296" mass="32533">MVSYNTRELTLRALETLLAEIGDRSIQVIVVDNASSDGSAQAIASAFPEVTLIESETNLGFAKANNLAAESVVGEWLLLLNPDTETRPGMLDAFDAFVSAHPERGIIGGRTFYPDGSLNPYSCARRMTVWSLLCAAFGLSRAFPGSSIFNPEQMGGWARNSVKEVDIVIGCLCFIRADIWARLGGFDKAFFMYGEDADLCLRARELGARPIISPDICIVHHVGASTPVRSDKLIDLMRAKATLVTRHFSPATRPLGKLLLWAWAFNRYLASRVGAAEDRDVWAEVWASRADWLKGY</sequence>
<keyword evidence="2" id="KW-0808">Transferase</keyword>
<dbReference type="PANTHER" id="PTHR43179">
    <property type="entry name" value="RHAMNOSYLTRANSFERASE WBBL"/>
    <property type="match status" value="1"/>
</dbReference>
<dbReference type="AlphaFoldDB" id="A0A0M5L6F4"/>
<accession>A0A0M5L6F4</accession>
<evidence type="ECO:0000313" key="2">
    <source>
        <dbReference type="EMBL" id="ALE15494.1"/>
    </source>
</evidence>
<dbReference type="Proteomes" id="UP000057938">
    <property type="component" value="Chromosome"/>
</dbReference>
<dbReference type="CDD" id="cd04186">
    <property type="entry name" value="GT_2_like_c"/>
    <property type="match status" value="1"/>
</dbReference>
<gene>
    <name evidence="2" type="ORF">AMC99_00178</name>
</gene>
<name>A0A0M5L6F4_9SPHN</name>
<organism evidence="2 3">
    <name type="scientific">Altererythrobacter epoxidivorans</name>
    <dbReference type="NCBI Taxonomy" id="361183"/>
    <lineage>
        <taxon>Bacteria</taxon>
        <taxon>Pseudomonadati</taxon>
        <taxon>Pseudomonadota</taxon>
        <taxon>Alphaproteobacteria</taxon>
        <taxon>Sphingomonadales</taxon>
        <taxon>Erythrobacteraceae</taxon>
        <taxon>Altererythrobacter</taxon>
    </lineage>
</organism>
<dbReference type="EMBL" id="CP012669">
    <property type="protein sequence ID" value="ALE15494.1"/>
    <property type="molecule type" value="Genomic_DNA"/>
</dbReference>
<evidence type="ECO:0000259" key="1">
    <source>
        <dbReference type="Pfam" id="PF00535"/>
    </source>
</evidence>
<proteinExistence type="predicted"/>
<protein>
    <submittedName>
        <fullName evidence="2">dTDP-Rha:A-D-GlcNAc-diphosphoryl polyprenol, A-3-L-rhamnosyl transferase WbbL</fullName>
    </submittedName>
</protein>
<dbReference type="InterPro" id="IPR001173">
    <property type="entry name" value="Glyco_trans_2-like"/>
</dbReference>
<dbReference type="GO" id="GO:0016740">
    <property type="term" value="F:transferase activity"/>
    <property type="evidence" value="ECO:0007669"/>
    <property type="project" value="UniProtKB-KW"/>
</dbReference>
<dbReference type="Gene3D" id="3.90.550.10">
    <property type="entry name" value="Spore Coat Polysaccharide Biosynthesis Protein SpsA, Chain A"/>
    <property type="match status" value="1"/>
</dbReference>
<keyword evidence="3" id="KW-1185">Reference proteome</keyword>
<dbReference type="SUPFAM" id="SSF53448">
    <property type="entry name" value="Nucleotide-diphospho-sugar transferases"/>
    <property type="match status" value="1"/>
</dbReference>
<dbReference type="Pfam" id="PF00535">
    <property type="entry name" value="Glycos_transf_2"/>
    <property type="match status" value="1"/>
</dbReference>
<reference evidence="2 3" key="1">
    <citation type="submission" date="2015-09" db="EMBL/GenBank/DDBJ databases">
        <title>Complete genome sequence of a benzo[a]pyrene-degrading bacterium Altererythrobacter epoxidivorans CGMCC 1.7731T.</title>
        <authorList>
            <person name="Li Z."/>
            <person name="Cheng H."/>
            <person name="Huo Y."/>
            <person name="Xu X."/>
        </authorList>
    </citation>
    <scope>NUCLEOTIDE SEQUENCE [LARGE SCALE GENOMIC DNA]</scope>
    <source>
        <strain evidence="2 3">CGMCC 1.7731</strain>
    </source>
</reference>
<dbReference type="KEGG" id="aep:AMC99_00178"/>